<reference evidence="7 8" key="1">
    <citation type="journal article" date="2009" name="Stand. Genomic Sci.">
        <title>Complete genome sequence of Jonesia denitrificans type strain (Prevot 55134).</title>
        <authorList>
            <person name="Pukall R."/>
            <person name="Gehrich-Schroter G."/>
            <person name="Lapidus A."/>
            <person name="Nolan M."/>
            <person name="Glavina Del Rio T."/>
            <person name="Lucas S."/>
            <person name="Chen F."/>
            <person name="Tice H."/>
            <person name="Pitluck S."/>
            <person name="Cheng J.F."/>
            <person name="Copeland A."/>
            <person name="Saunders E."/>
            <person name="Brettin T."/>
            <person name="Detter J.C."/>
            <person name="Bruce D."/>
            <person name="Goodwin L."/>
            <person name="Pati A."/>
            <person name="Ivanova N."/>
            <person name="Mavromatis K."/>
            <person name="Ovchinnikova G."/>
            <person name="Chen A."/>
            <person name="Palaniappan K."/>
            <person name="Land M."/>
            <person name="Hauser L."/>
            <person name="Chang Y.J."/>
            <person name="Jeffries C.D."/>
            <person name="Chain P."/>
            <person name="Goker M."/>
            <person name="Bristow J."/>
            <person name="Eisen J.A."/>
            <person name="Markowitz V."/>
            <person name="Hugenholtz P."/>
            <person name="Kyrpides N.C."/>
            <person name="Klenk H.P."/>
            <person name="Han C."/>
        </authorList>
    </citation>
    <scope>NUCLEOTIDE SEQUENCE [LARGE SCALE GENOMIC DNA]</scope>
    <source>
        <strain evidence="8">ATCC 14870 / DSM 20603 / BCRC 15368 / CIP 55.134 / JCM 11481 / NBRC 15587 / NCTC 10816 / Prevot 55134</strain>
    </source>
</reference>
<dbReference type="AlphaFoldDB" id="C7R4T9"/>
<feature type="transmembrane region" description="Helical" evidence="5">
    <location>
        <begin position="242"/>
        <end position="264"/>
    </location>
</feature>
<evidence type="ECO:0000256" key="4">
    <source>
        <dbReference type="ARBA" id="ARBA00023136"/>
    </source>
</evidence>
<dbReference type="InterPro" id="IPR051533">
    <property type="entry name" value="WaaL-like"/>
</dbReference>
<dbReference type="KEGG" id="jde:Jden_0033"/>
<name>C7R4T9_JONDD</name>
<dbReference type="PANTHER" id="PTHR37422">
    <property type="entry name" value="TEICHURONIC ACID BIOSYNTHESIS PROTEIN TUAE"/>
    <property type="match status" value="1"/>
</dbReference>
<feature type="transmembrane region" description="Helical" evidence="5">
    <location>
        <begin position="197"/>
        <end position="230"/>
    </location>
</feature>
<dbReference type="HOGENOM" id="CLU_632851_0_0_11"/>
<evidence type="ECO:0000256" key="5">
    <source>
        <dbReference type="SAM" id="Phobius"/>
    </source>
</evidence>
<feature type="transmembrane region" description="Helical" evidence="5">
    <location>
        <begin position="364"/>
        <end position="383"/>
    </location>
</feature>
<dbReference type="Proteomes" id="UP000000628">
    <property type="component" value="Chromosome"/>
</dbReference>
<sequence length="418" mass="46264">MRDLNLNSVSSVDKFSQTKRVSIDTVLWLLVAFTLPFQQLLYVIFSQNVRYFPLLVGIIGVLLGRVYRVNGFGILIGASFLILAAGFISGSNSNVPSSTLVATSFVGFVLFTSLSLSFQIRHFRWFTKTMLVLFLVAHTLSIGVAFAQAVGIDAFGLSQRGGRVNGLAYHPNVLGIISVLVVLFLTGFIFKNRGSIVWAGFLILANLYAIVLSGSLSSLLALLAGLAIFLNKLGVWERFIVLFYSFVALLFVFSIGTKPFLRLLPDFTQERMRVVLGEQSGGVASAEIRFQTYNHALSYISRDPVVGVGMDSMNQSTVALDLVVHNYLLRGWYQGGFLLFVGFLVLTIYYLWQAQRLARFGHLEFSSIIVALFAFALTSAFYTQSNYWLPIIFCGVLASSFEDRFKSTVNQVTAPIAE</sequence>
<feature type="transmembrane region" description="Helical" evidence="5">
    <location>
        <begin position="130"/>
        <end position="152"/>
    </location>
</feature>
<evidence type="ECO:0000256" key="1">
    <source>
        <dbReference type="ARBA" id="ARBA00004141"/>
    </source>
</evidence>
<gene>
    <name evidence="7" type="ordered locus">Jden_0033</name>
</gene>
<evidence type="ECO:0000259" key="6">
    <source>
        <dbReference type="Pfam" id="PF04932"/>
    </source>
</evidence>
<keyword evidence="8" id="KW-1185">Reference proteome</keyword>
<keyword evidence="3 5" id="KW-1133">Transmembrane helix</keyword>
<evidence type="ECO:0000256" key="3">
    <source>
        <dbReference type="ARBA" id="ARBA00022989"/>
    </source>
</evidence>
<dbReference type="Pfam" id="PF04932">
    <property type="entry name" value="Wzy_C"/>
    <property type="match status" value="1"/>
</dbReference>
<dbReference type="EMBL" id="CP001706">
    <property type="protein sequence ID" value="ACV07712.1"/>
    <property type="molecule type" value="Genomic_DNA"/>
</dbReference>
<keyword evidence="2 5" id="KW-0812">Transmembrane</keyword>
<keyword evidence="4 5" id="KW-0472">Membrane</keyword>
<organism evidence="7 8">
    <name type="scientific">Jonesia denitrificans (strain ATCC 14870 / DSM 20603 / BCRC 15368 / CIP 55.134 / JCM 11481 / NBRC 15587 / NCTC 10816 / Prevot 55134)</name>
    <name type="common">Listeria denitrificans</name>
    <dbReference type="NCBI Taxonomy" id="471856"/>
    <lineage>
        <taxon>Bacteria</taxon>
        <taxon>Bacillati</taxon>
        <taxon>Actinomycetota</taxon>
        <taxon>Actinomycetes</taxon>
        <taxon>Micrococcales</taxon>
        <taxon>Jonesiaceae</taxon>
        <taxon>Jonesia</taxon>
    </lineage>
</organism>
<dbReference type="STRING" id="471856.Jden_0033"/>
<feature type="transmembrane region" description="Helical" evidence="5">
    <location>
        <begin position="97"/>
        <end position="118"/>
    </location>
</feature>
<proteinExistence type="predicted"/>
<dbReference type="eggNOG" id="COG3307">
    <property type="taxonomic scope" value="Bacteria"/>
</dbReference>
<evidence type="ECO:0000256" key="2">
    <source>
        <dbReference type="ARBA" id="ARBA00022692"/>
    </source>
</evidence>
<protein>
    <recommendedName>
        <fullName evidence="6">O-antigen ligase-related domain-containing protein</fullName>
    </recommendedName>
</protein>
<dbReference type="GO" id="GO:0016020">
    <property type="term" value="C:membrane"/>
    <property type="evidence" value="ECO:0007669"/>
    <property type="project" value="UniProtKB-SubCell"/>
</dbReference>
<dbReference type="PANTHER" id="PTHR37422:SF13">
    <property type="entry name" value="LIPOPOLYSACCHARIDE BIOSYNTHESIS PROTEIN PA4999-RELATED"/>
    <property type="match status" value="1"/>
</dbReference>
<dbReference type="InterPro" id="IPR007016">
    <property type="entry name" value="O-antigen_ligase-rel_domated"/>
</dbReference>
<comment type="subcellular location">
    <subcellularLocation>
        <location evidence="1">Membrane</location>
        <topology evidence="1">Multi-pass membrane protein</topology>
    </subcellularLocation>
</comment>
<feature type="transmembrane region" description="Helical" evidence="5">
    <location>
        <begin position="332"/>
        <end position="352"/>
    </location>
</feature>
<feature type="transmembrane region" description="Helical" evidence="5">
    <location>
        <begin position="172"/>
        <end position="190"/>
    </location>
</feature>
<feature type="transmembrane region" description="Helical" evidence="5">
    <location>
        <begin position="21"/>
        <end position="45"/>
    </location>
</feature>
<evidence type="ECO:0000313" key="7">
    <source>
        <dbReference type="EMBL" id="ACV07712.1"/>
    </source>
</evidence>
<feature type="transmembrane region" description="Helical" evidence="5">
    <location>
        <begin position="72"/>
        <end position="91"/>
    </location>
</feature>
<evidence type="ECO:0000313" key="8">
    <source>
        <dbReference type="Proteomes" id="UP000000628"/>
    </source>
</evidence>
<accession>C7R4T9</accession>
<feature type="domain" description="O-antigen ligase-related" evidence="6">
    <location>
        <begin position="202"/>
        <end position="344"/>
    </location>
</feature>